<accession>A0A1V9YH66</accession>
<dbReference type="OrthoDB" id="74503at2759"/>
<keyword evidence="2" id="KW-1185">Reference proteome</keyword>
<dbReference type="AlphaFoldDB" id="A0A1V9YH66"/>
<gene>
    <name evidence="1" type="ORF">ACHHYP_12439</name>
</gene>
<comment type="caution">
    <text evidence="1">The sequence shown here is derived from an EMBL/GenBank/DDBJ whole genome shotgun (WGS) entry which is preliminary data.</text>
</comment>
<evidence type="ECO:0000313" key="1">
    <source>
        <dbReference type="EMBL" id="OQR85017.1"/>
    </source>
</evidence>
<name>A0A1V9YH66_ACHHY</name>
<sequence>MVEVAEDVGRGCLVTLGAVAALGFGEACVRCRKPVPLRFALRFASYNVLPSLVWRSFDPHLLCEAAHLPSVSLHGPSLLAEALRAARYATASYGILHQLLQLHRPATQPAPAPTNRIVRLSPGASPLTDLALQKHSQELLLAIDWTSAPNHDVQIAMHQWCLQHASPLRDDLLLLEVDLSADFPDQAATNTAVHAMRSLLRPFRGEHAVARHMDALVIVLASPWAVPTVLDHDAVDIVVNTAAVVAEAVAGFVRRTGATRPLYVHSDSPAIVQGLLSTSITAVPFSTSADVLDGLHVIDEADGAACLQRLLDQGVSAADICWIQRDKVTAADVFVLHVPQLLDEELAVIRSQLRCGMPVDVVQNNVRDKYGPLNALVQATPFRQDRHSLVTAP</sequence>
<protein>
    <submittedName>
        <fullName evidence="1">Uncharacterized protein</fullName>
    </submittedName>
</protein>
<dbReference type="Proteomes" id="UP000243579">
    <property type="component" value="Unassembled WGS sequence"/>
</dbReference>
<dbReference type="EMBL" id="JNBR01001828">
    <property type="protein sequence ID" value="OQR85017.1"/>
    <property type="molecule type" value="Genomic_DNA"/>
</dbReference>
<evidence type="ECO:0000313" key="2">
    <source>
        <dbReference type="Proteomes" id="UP000243579"/>
    </source>
</evidence>
<proteinExistence type="predicted"/>
<reference evidence="1 2" key="1">
    <citation type="journal article" date="2014" name="Genome Biol. Evol.">
        <title>The secreted proteins of Achlya hypogyna and Thraustotheca clavata identify the ancestral oomycete secretome and reveal gene acquisitions by horizontal gene transfer.</title>
        <authorList>
            <person name="Misner I."/>
            <person name="Blouin N."/>
            <person name="Leonard G."/>
            <person name="Richards T.A."/>
            <person name="Lane C.E."/>
        </authorList>
    </citation>
    <scope>NUCLEOTIDE SEQUENCE [LARGE SCALE GENOMIC DNA]</scope>
    <source>
        <strain evidence="1 2">ATCC 48635</strain>
    </source>
</reference>
<organism evidence="1 2">
    <name type="scientific">Achlya hypogyna</name>
    <name type="common">Oomycete</name>
    <name type="synonym">Protoachlya hypogyna</name>
    <dbReference type="NCBI Taxonomy" id="1202772"/>
    <lineage>
        <taxon>Eukaryota</taxon>
        <taxon>Sar</taxon>
        <taxon>Stramenopiles</taxon>
        <taxon>Oomycota</taxon>
        <taxon>Saprolegniomycetes</taxon>
        <taxon>Saprolegniales</taxon>
        <taxon>Achlyaceae</taxon>
        <taxon>Achlya</taxon>
    </lineage>
</organism>